<reference evidence="5 6" key="1">
    <citation type="submission" date="2016-10" db="EMBL/GenBank/DDBJ databases">
        <title>Paenibacillus species isolates.</title>
        <authorList>
            <person name="Beno S.M."/>
        </authorList>
    </citation>
    <scope>NUCLEOTIDE SEQUENCE [LARGE SCALE GENOMIC DNA]</scope>
    <source>
        <strain evidence="5 6">FSL H7-0744</strain>
    </source>
</reference>
<dbReference type="Proteomes" id="UP000187412">
    <property type="component" value="Unassembled WGS sequence"/>
</dbReference>
<keyword evidence="6" id="KW-1185">Reference proteome</keyword>
<gene>
    <name evidence="5" type="ORF">BSK56_08640</name>
</gene>
<evidence type="ECO:0000259" key="3">
    <source>
        <dbReference type="Pfam" id="PF01643"/>
    </source>
</evidence>
<evidence type="ECO:0000256" key="2">
    <source>
        <dbReference type="ARBA" id="ARBA00022801"/>
    </source>
</evidence>
<dbReference type="CDD" id="cd00586">
    <property type="entry name" value="4HBT"/>
    <property type="match status" value="1"/>
</dbReference>
<dbReference type="PANTHER" id="PTHR31793">
    <property type="entry name" value="4-HYDROXYBENZOYL-COA THIOESTERASE FAMILY MEMBER"/>
    <property type="match status" value="1"/>
</dbReference>
<dbReference type="InterPro" id="IPR029069">
    <property type="entry name" value="HotDog_dom_sf"/>
</dbReference>
<feature type="domain" description="Acyl-ACP thioesterase-like C-terminal" evidence="4">
    <location>
        <begin position="151"/>
        <end position="220"/>
    </location>
</feature>
<sequence>MWIERFVVQASDTDYRSQAKLSFILEMMQRTADSAVSALGLSLEQMLEAGMGWMMITLDLEFKRIPRLNDELIVHTWSKGTKGAIWQRDYRIYDKDHTEVAVARSTWALVDTEKRKLLRPSALPISVLHYEGDSVGSIPDKVTIPQDISMEQAYQYQVRYSGLDSNNHLNNARYGDLCCDALSLEEWGVKELKRFRITYVQEAKYGDELMIVRSQLTSEGAFVQGKLEQAISFAACLELGEEAR</sequence>
<protein>
    <recommendedName>
        <fullName evidence="7">Acyl-ACP thioesterase</fullName>
    </recommendedName>
</protein>
<organism evidence="5 6">
    <name type="scientific">Paenibacillus borealis</name>
    <dbReference type="NCBI Taxonomy" id="160799"/>
    <lineage>
        <taxon>Bacteria</taxon>
        <taxon>Bacillati</taxon>
        <taxon>Bacillota</taxon>
        <taxon>Bacilli</taxon>
        <taxon>Bacillales</taxon>
        <taxon>Paenibacillaceae</taxon>
        <taxon>Paenibacillus</taxon>
    </lineage>
</organism>
<comment type="caution">
    <text evidence="5">The sequence shown here is derived from an EMBL/GenBank/DDBJ whole genome shotgun (WGS) entry which is preliminary data.</text>
</comment>
<comment type="similarity">
    <text evidence="1">Belongs to the 4-hydroxybenzoyl-CoA thioesterase family.</text>
</comment>
<name>A0ABX3HG96_PAEBO</name>
<dbReference type="Pfam" id="PF01643">
    <property type="entry name" value="Acyl-ACP_TE"/>
    <property type="match status" value="1"/>
</dbReference>
<keyword evidence="2" id="KW-0378">Hydrolase</keyword>
<evidence type="ECO:0000313" key="6">
    <source>
        <dbReference type="Proteomes" id="UP000187412"/>
    </source>
</evidence>
<dbReference type="InterPro" id="IPR049427">
    <property type="entry name" value="Acyl-ACP_TE_C"/>
</dbReference>
<evidence type="ECO:0000256" key="1">
    <source>
        <dbReference type="ARBA" id="ARBA00005953"/>
    </source>
</evidence>
<evidence type="ECO:0008006" key="7">
    <source>
        <dbReference type="Google" id="ProtNLM"/>
    </source>
</evidence>
<dbReference type="SUPFAM" id="SSF54637">
    <property type="entry name" value="Thioesterase/thiol ester dehydrase-isomerase"/>
    <property type="match status" value="2"/>
</dbReference>
<dbReference type="Gene3D" id="3.10.129.10">
    <property type="entry name" value="Hotdog Thioesterase"/>
    <property type="match status" value="1"/>
</dbReference>
<dbReference type="InterPro" id="IPR002864">
    <property type="entry name" value="Acyl-ACP_thioesterase_NHD"/>
</dbReference>
<accession>A0ABX3HG96</accession>
<evidence type="ECO:0000259" key="4">
    <source>
        <dbReference type="Pfam" id="PF20791"/>
    </source>
</evidence>
<feature type="domain" description="Acyl-ACP thioesterase N-terminal hotdog" evidence="3">
    <location>
        <begin position="4"/>
        <end position="118"/>
    </location>
</feature>
<dbReference type="PANTHER" id="PTHR31793:SF27">
    <property type="entry name" value="NOVEL THIOESTERASE SUPERFAMILY DOMAIN AND SAPOSIN A-TYPE DOMAIN CONTAINING PROTEIN (0610012H03RIK)"/>
    <property type="match status" value="1"/>
</dbReference>
<dbReference type="EMBL" id="MPTB01000009">
    <property type="protein sequence ID" value="OMD49576.1"/>
    <property type="molecule type" value="Genomic_DNA"/>
</dbReference>
<proteinExistence type="inferred from homology"/>
<dbReference type="Pfam" id="PF20791">
    <property type="entry name" value="Acyl-ACP_TE_C"/>
    <property type="match status" value="1"/>
</dbReference>
<evidence type="ECO:0000313" key="5">
    <source>
        <dbReference type="EMBL" id="OMD49576.1"/>
    </source>
</evidence>
<dbReference type="InterPro" id="IPR050563">
    <property type="entry name" value="4-hydroxybenzoyl-CoA_TE"/>
</dbReference>